<dbReference type="AlphaFoldDB" id="A0A9W9CUM0"/>
<dbReference type="InterPro" id="IPR006140">
    <property type="entry name" value="D-isomer_DH_NAD-bd"/>
</dbReference>
<evidence type="ECO:0000259" key="3">
    <source>
        <dbReference type="Pfam" id="PF00389"/>
    </source>
</evidence>
<dbReference type="PROSITE" id="PS00671">
    <property type="entry name" value="D_2_HYDROXYACID_DH_3"/>
    <property type="match status" value="1"/>
</dbReference>
<evidence type="ECO:0000259" key="4">
    <source>
        <dbReference type="Pfam" id="PF02826"/>
    </source>
</evidence>
<dbReference type="InterPro" id="IPR006139">
    <property type="entry name" value="D-isomer_2_OHA_DH_cat_dom"/>
</dbReference>
<dbReference type="PANTHER" id="PTHR10996:SF281">
    <property type="entry name" value="D-ISOMER SPECIFIC 2-HYDROXYACID DEHYDROGENASE NAD-BINDING DOMAIN-CONTAINING PROTEIN-RELATED"/>
    <property type="match status" value="1"/>
</dbReference>
<feature type="domain" description="D-isomer specific 2-hydroxyacid dehydrogenase catalytic" evidence="3">
    <location>
        <begin position="72"/>
        <end position="379"/>
    </location>
</feature>
<keyword evidence="6" id="KW-1185">Reference proteome</keyword>
<dbReference type="Proteomes" id="UP001140453">
    <property type="component" value="Unassembled WGS sequence"/>
</dbReference>
<dbReference type="Pfam" id="PF00389">
    <property type="entry name" value="2-Hacid_dh"/>
    <property type="match status" value="1"/>
</dbReference>
<organism evidence="5 6">
    <name type="scientific">Gnomoniopsis smithogilvyi</name>
    <dbReference type="NCBI Taxonomy" id="1191159"/>
    <lineage>
        <taxon>Eukaryota</taxon>
        <taxon>Fungi</taxon>
        <taxon>Dikarya</taxon>
        <taxon>Ascomycota</taxon>
        <taxon>Pezizomycotina</taxon>
        <taxon>Sordariomycetes</taxon>
        <taxon>Sordariomycetidae</taxon>
        <taxon>Diaporthales</taxon>
        <taxon>Gnomoniaceae</taxon>
        <taxon>Gnomoniopsis</taxon>
    </lineage>
</organism>
<dbReference type="InterPro" id="IPR050223">
    <property type="entry name" value="D-isomer_2-hydroxyacid_DH"/>
</dbReference>
<feature type="domain" description="D-isomer specific 2-hydroxyacid dehydrogenase NAD-binding" evidence="4">
    <location>
        <begin position="168"/>
        <end position="310"/>
    </location>
</feature>
<keyword evidence="1 2" id="KW-0560">Oxidoreductase</keyword>
<dbReference type="OrthoDB" id="9991913at2759"/>
<dbReference type="CDD" id="cd12168">
    <property type="entry name" value="Mand_dh_like"/>
    <property type="match status" value="1"/>
</dbReference>
<dbReference type="GO" id="GO:0005829">
    <property type="term" value="C:cytosol"/>
    <property type="evidence" value="ECO:0007669"/>
    <property type="project" value="TreeGrafter"/>
</dbReference>
<evidence type="ECO:0000256" key="1">
    <source>
        <dbReference type="ARBA" id="ARBA00023002"/>
    </source>
</evidence>
<dbReference type="InterPro" id="IPR036291">
    <property type="entry name" value="NAD(P)-bd_dom_sf"/>
</dbReference>
<evidence type="ECO:0000313" key="5">
    <source>
        <dbReference type="EMBL" id="KAJ4388864.1"/>
    </source>
</evidence>
<dbReference type="GO" id="GO:0030267">
    <property type="term" value="F:glyoxylate reductase (NADPH) activity"/>
    <property type="evidence" value="ECO:0007669"/>
    <property type="project" value="TreeGrafter"/>
</dbReference>
<proteinExistence type="inferred from homology"/>
<dbReference type="SUPFAM" id="SSF51735">
    <property type="entry name" value="NAD(P)-binding Rossmann-fold domains"/>
    <property type="match status" value="1"/>
</dbReference>
<dbReference type="Pfam" id="PF02826">
    <property type="entry name" value="2-Hacid_dh_C"/>
    <property type="match status" value="1"/>
</dbReference>
<dbReference type="SUPFAM" id="SSF52283">
    <property type="entry name" value="Formate/glycerate dehydrogenase catalytic domain-like"/>
    <property type="match status" value="1"/>
</dbReference>
<sequence>MAASKPTILHIGDPIKYNPQTHAVLAQNFTIIRPSTEERQRPAFLRALRERKWGDFAAIMRPFWGTGGEMGKWDDELIGALPASVRVFASAGAGFDWADTEALGRRGIIYCNGGLAAAESVADFAVAMVISTFRQLPWTTAAALIPYLNSPPSGPNKAAEAAFAFSHNHTTAHARNPRNHTLGLIGLGKIGQLIAAKLGNPTMGMKIAYYDVVRKPAELEKQLGATFHPTLESLLGVSDCAVLCTPASPDGGTVVNARSLAWLKRGGRFVNIARGSLVDEEALADALESGVVSSAGLDVHADEPRVSRRLLGFAGLDIAAAGTQGGKLDANGQGLNPGRVLLTCHNAGGTVETHIGFEELAMRNVLAVLSGKDAITPVNLHFLKGARESRL</sequence>
<dbReference type="GO" id="GO:0051287">
    <property type="term" value="F:NAD binding"/>
    <property type="evidence" value="ECO:0007669"/>
    <property type="project" value="InterPro"/>
</dbReference>
<dbReference type="EMBL" id="JAPEVB010000004">
    <property type="protein sequence ID" value="KAJ4388864.1"/>
    <property type="molecule type" value="Genomic_DNA"/>
</dbReference>
<dbReference type="InterPro" id="IPR029753">
    <property type="entry name" value="D-isomer_DH_CS"/>
</dbReference>
<accession>A0A9W9CUM0</accession>
<name>A0A9W9CUM0_9PEZI</name>
<evidence type="ECO:0000313" key="6">
    <source>
        <dbReference type="Proteomes" id="UP001140453"/>
    </source>
</evidence>
<evidence type="ECO:0000256" key="2">
    <source>
        <dbReference type="RuleBase" id="RU003719"/>
    </source>
</evidence>
<reference evidence="5" key="1">
    <citation type="submission" date="2022-10" db="EMBL/GenBank/DDBJ databases">
        <title>Tapping the CABI collections for fungal endophytes: first genome assemblies for Collariella, Neodidymelliopsis, Ascochyta clinopodiicola, Didymella pomorum, Didymosphaeria variabile, Neocosmospora piperis and Neocucurbitaria cava.</title>
        <authorList>
            <person name="Hill R."/>
        </authorList>
    </citation>
    <scope>NUCLEOTIDE SEQUENCE</scope>
    <source>
        <strain evidence="5">IMI 355082</strain>
    </source>
</reference>
<dbReference type="Gene3D" id="3.40.50.720">
    <property type="entry name" value="NAD(P)-binding Rossmann-like Domain"/>
    <property type="match status" value="2"/>
</dbReference>
<evidence type="ECO:0008006" key="7">
    <source>
        <dbReference type="Google" id="ProtNLM"/>
    </source>
</evidence>
<protein>
    <recommendedName>
        <fullName evidence="7">D-mandelate dehydrogenase</fullName>
    </recommendedName>
</protein>
<dbReference type="PANTHER" id="PTHR10996">
    <property type="entry name" value="2-HYDROXYACID DEHYDROGENASE-RELATED"/>
    <property type="match status" value="1"/>
</dbReference>
<dbReference type="GO" id="GO:0016618">
    <property type="term" value="F:hydroxypyruvate reductase [NAD(P)H] activity"/>
    <property type="evidence" value="ECO:0007669"/>
    <property type="project" value="TreeGrafter"/>
</dbReference>
<gene>
    <name evidence="5" type="ORF">N0V93_006325</name>
</gene>
<comment type="similarity">
    <text evidence="2">Belongs to the D-isomer specific 2-hydroxyacid dehydrogenase family.</text>
</comment>
<comment type="caution">
    <text evidence="5">The sequence shown here is derived from an EMBL/GenBank/DDBJ whole genome shotgun (WGS) entry which is preliminary data.</text>
</comment>